<evidence type="ECO:0000313" key="2">
    <source>
        <dbReference type="Proteomes" id="UP001164929"/>
    </source>
</evidence>
<keyword evidence="2" id="KW-1185">Reference proteome</keyword>
<organism evidence="1 2">
    <name type="scientific">Populus alba x Populus x berolinensis</name>
    <dbReference type="NCBI Taxonomy" id="444605"/>
    <lineage>
        <taxon>Eukaryota</taxon>
        <taxon>Viridiplantae</taxon>
        <taxon>Streptophyta</taxon>
        <taxon>Embryophyta</taxon>
        <taxon>Tracheophyta</taxon>
        <taxon>Spermatophyta</taxon>
        <taxon>Magnoliopsida</taxon>
        <taxon>eudicotyledons</taxon>
        <taxon>Gunneridae</taxon>
        <taxon>Pentapetalae</taxon>
        <taxon>rosids</taxon>
        <taxon>fabids</taxon>
        <taxon>Malpighiales</taxon>
        <taxon>Salicaceae</taxon>
        <taxon>Saliceae</taxon>
        <taxon>Populus</taxon>
    </lineage>
</organism>
<accession>A0AAD6L829</accession>
<proteinExistence type="predicted"/>
<evidence type="ECO:0000313" key="1">
    <source>
        <dbReference type="EMBL" id="KAJ6951873.1"/>
    </source>
</evidence>
<dbReference type="Proteomes" id="UP001164929">
    <property type="component" value="Chromosome 19"/>
</dbReference>
<dbReference type="EMBL" id="JAQIZT010000019">
    <property type="protein sequence ID" value="KAJ6951873.1"/>
    <property type="molecule type" value="Genomic_DNA"/>
</dbReference>
<reference evidence="1" key="1">
    <citation type="journal article" date="2023" name="Mol. Ecol. Resour.">
        <title>Chromosome-level genome assembly of a triploid poplar Populus alba 'Berolinensis'.</title>
        <authorList>
            <person name="Chen S."/>
            <person name="Yu Y."/>
            <person name="Wang X."/>
            <person name="Wang S."/>
            <person name="Zhang T."/>
            <person name="Zhou Y."/>
            <person name="He R."/>
            <person name="Meng N."/>
            <person name="Wang Y."/>
            <person name="Liu W."/>
            <person name="Liu Z."/>
            <person name="Liu J."/>
            <person name="Guo Q."/>
            <person name="Huang H."/>
            <person name="Sederoff R.R."/>
            <person name="Wang G."/>
            <person name="Qu G."/>
            <person name="Chen S."/>
        </authorList>
    </citation>
    <scope>NUCLEOTIDE SEQUENCE</scope>
    <source>
        <strain evidence="1">SC-2020</strain>
    </source>
</reference>
<protein>
    <submittedName>
        <fullName evidence="1">Uncharacterized protein</fullName>
    </submittedName>
</protein>
<gene>
    <name evidence="1" type="ORF">NC653_041122</name>
</gene>
<comment type="caution">
    <text evidence="1">The sequence shown here is derived from an EMBL/GenBank/DDBJ whole genome shotgun (WGS) entry which is preliminary data.</text>
</comment>
<name>A0AAD6L829_9ROSI</name>
<sequence>MERWKKVVHNRSHAWWAVALKTLIRDMLIHSSRQNSAGSLTSSVMTGALHRVFYDFQLTGSKQFAIVGVYWIFNIR</sequence>
<dbReference type="AlphaFoldDB" id="A0AAD6L829"/>